<comment type="caution">
    <text evidence="2">The sequence shown here is derived from an EMBL/GenBank/DDBJ whole genome shotgun (WGS) entry which is preliminary data.</text>
</comment>
<keyword evidence="1" id="KW-0732">Signal</keyword>
<dbReference type="AlphaFoldDB" id="A0A0V1H6A0"/>
<dbReference type="OrthoDB" id="10424965at2759"/>
<gene>
    <name evidence="2" type="ORF">T11_17677</name>
</gene>
<reference evidence="2 3" key="1">
    <citation type="submission" date="2015-01" db="EMBL/GenBank/DDBJ databases">
        <title>Evolution of Trichinella species and genotypes.</title>
        <authorList>
            <person name="Korhonen P.K."/>
            <person name="Edoardo P."/>
            <person name="Giuseppe L.R."/>
            <person name="Gasser R.B."/>
        </authorList>
    </citation>
    <scope>NUCLEOTIDE SEQUENCE [LARGE SCALE GENOMIC DNA]</scope>
    <source>
        <strain evidence="2">ISS1029</strain>
    </source>
</reference>
<protein>
    <submittedName>
        <fullName evidence="2">Uncharacterized protein</fullName>
    </submittedName>
</protein>
<feature type="signal peptide" evidence="1">
    <location>
        <begin position="1"/>
        <end position="19"/>
    </location>
</feature>
<keyword evidence="3" id="KW-1185">Reference proteome</keyword>
<accession>A0A0V1H6A0</accession>
<sequence length="120" mass="14125">MLWQFLITISSHWFRLCSTMPIRAHRHERELGWVDPRLLGSDRVVQELGYNCHFVLPMERVEMEEIELSKIQSHNCNCKPKEQASKGTGSSQWTTPLAAYIKQMFNRPNRAHSFHSQIMK</sequence>
<dbReference type="Proteomes" id="UP000055024">
    <property type="component" value="Unassembled WGS sequence"/>
</dbReference>
<evidence type="ECO:0000313" key="2">
    <source>
        <dbReference type="EMBL" id="KRZ06135.1"/>
    </source>
</evidence>
<name>A0A0V1H6A0_9BILA</name>
<evidence type="ECO:0000256" key="1">
    <source>
        <dbReference type="SAM" id="SignalP"/>
    </source>
</evidence>
<dbReference type="EMBL" id="JYDP01000125">
    <property type="protein sequence ID" value="KRZ06135.1"/>
    <property type="molecule type" value="Genomic_DNA"/>
</dbReference>
<feature type="chain" id="PRO_5006878860" evidence="1">
    <location>
        <begin position="20"/>
        <end position="120"/>
    </location>
</feature>
<organism evidence="2 3">
    <name type="scientific">Trichinella zimbabwensis</name>
    <dbReference type="NCBI Taxonomy" id="268475"/>
    <lineage>
        <taxon>Eukaryota</taxon>
        <taxon>Metazoa</taxon>
        <taxon>Ecdysozoa</taxon>
        <taxon>Nematoda</taxon>
        <taxon>Enoplea</taxon>
        <taxon>Dorylaimia</taxon>
        <taxon>Trichinellida</taxon>
        <taxon>Trichinellidae</taxon>
        <taxon>Trichinella</taxon>
    </lineage>
</organism>
<proteinExistence type="predicted"/>
<evidence type="ECO:0000313" key="3">
    <source>
        <dbReference type="Proteomes" id="UP000055024"/>
    </source>
</evidence>